<sequence length="441" mass="44155">MRFLGKATAIGLSAFVVGSMSGGGASASSQDADVSLTYACQFPSGPQQVAVRVQGTFPSNAVVGKPIQPSRITTTVTIPEAGVADVGEAGGDSVVGTAQLTTAVTQNGTSNAAKWSGLTSAPTAVPAEGSLPLSARGTVPATKTAAAGDLSFSAGDLALTLSPSKAGGSKLAVDCTPAARQARVLATVPVSKPGSAQKPNAVPKAEPTIPPECGKWAGPPKETPDGWIDSGCTYMSGFANVKKLNGATVFNDGSAGKPALINIVYAVPGVGDSEGSIRQKLVEPIKSKSTFLTFGFMPTTAAMEMIQAPLAPGKDYGTYEVATGNVVTAHMKMTIRITGASANGSALSVGKRCQTRVPADIVLKGTVKSVLEEGVLEGPLTIPSFSGCGTGGDDLSRLFSASVSGPGNLMRVSVGATCLPSIPQGCPPVVPVPQRTAPAAG</sequence>
<dbReference type="EMBL" id="JAGEOJ010000041">
    <property type="protein sequence ID" value="MBO2455704.1"/>
    <property type="molecule type" value="Genomic_DNA"/>
</dbReference>
<accession>A0A939PVD2</accession>
<evidence type="ECO:0000256" key="1">
    <source>
        <dbReference type="SAM" id="MobiDB-lite"/>
    </source>
</evidence>
<organism evidence="3 4">
    <name type="scientific">Actinomadura barringtoniae</name>
    <dbReference type="NCBI Taxonomy" id="1427535"/>
    <lineage>
        <taxon>Bacteria</taxon>
        <taxon>Bacillati</taxon>
        <taxon>Actinomycetota</taxon>
        <taxon>Actinomycetes</taxon>
        <taxon>Streptosporangiales</taxon>
        <taxon>Thermomonosporaceae</taxon>
        <taxon>Actinomadura</taxon>
    </lineage>
</organism>
<protein>
    <recommendedName>
        <fullName evidence="2">DUF6801 domain-containing protein</fullName>
    </recommendedName>
</protein>
<reference evidence="3" key="1">
    <citation type="submission" date="2021-03" db="EMBL/GenBank/DDBJ databases">
        <authorList>
            <person name="Kanchanasin P."/>
            <person name="Saeng-In P."/>
            <person name="Phongsopitanun W."/>
            <person name="Yuki M."/>
            <person name="Kudo T."/>
            <person name="Ohkuma M."/>
            <person name="Tanasupawat S."/>
        </authorList>
    </citation>
    <scope>NUCLEOTIDE SEQUENCE</scope>
    <source>
        <strain evidence="3">GKU 128</strain>
    </source>
</reference>
<keyword evidence="4" id="KW-1185">Reference proteome</keyword>
<gene>
    <name evidence="3" type="ORF">J4573_52120</name>
</gene>
<comment type="caution">
    <text evidence="3">The sequence shown here is derived from an EMBL/GenBank/DDBJ whole genome shotgun (WGS) entry which is preliminary data.</text>
</comment>
<feature type="domain" description="DUF6801" evidence="2">
    <location>
        <begin position="37"/>
        <end position="185"/>
    </location>
</feature>
<feature type="region of interest" description="Disordered" evidence="1">
    <location>
        <begin position="191"/>
        <end position="215"/>
    </location>
</feature>
<evidence type="ECO:0000259" key="2">
    <source>
        <dbReference type="Pfam" id="PF20611"/>
    </source>
</evidence>
<evidence type="ECO:0000313" key="3">
    <source>
        <dbReference type="EMBL" id="MBO2455704.1"/>
    </source>
</evidence>
<evidence type="ECO:0000313" key="4">
    <source>
        <dbReference type="Proteomes" id="UP000669179"/>
    </source>
</evidence>
<dbReference type="Proteomes" id="UP000669179">
    <property type="component" value="Unassembled WGS sequence"/>
</dbReference>
<dbReference type="AlphaFoldDB" id="A0A939PVD2"/>
<dbReference type="InterPro" id="IPR046542">
    <property type="entry name" value="DUF6801"/>
</dbReference>
<dbReference type="RefSeq" id="WP_208263929.1">
    <property type="nucleotide sequence ID" value="NZ_JAGEOJ010000041.1"/>
</dbReference>
<name>A0A939PVD2_9ACTN</name>
<dbReference type="Pfam" id="PF20611">
    <property type="entry name" value="DUF6801"/>
    <property type="match status" value="1"/>
</dbReference>
<proteinExistence type="predicted"/>